<name>A0A382D848_9ZZZZ</name>
<dbReference type="EMBL" id="UINC01038097">
    <property type="protein sequence ID" value="SVB34590.1"/>
    <property type="molecule type" value="Genomic_DNA"/>
</dbReference>
<proteinExistence type="predicted"/>
<dbReference type="Gene3D" id="2.130.10.10">
    <property type="entry name" value="YVTN repeat-like/Quinoprotein amine dehydrogenase"/>
    <property type="match status" value="1"/>
</dbReference>
<dbReference type="InterPro" id="IPR002372">
    <property type="entry name" value="PQQ_rpt_dom"/>
</dbReference>
<evidence type="ECO:0000259" key="1">
    <source>
        <dbReference type="Pfam" id="PF13360"/>
    </source>
</evidence>
<accession>A0A382D848</accession>
<sequence>MKKIFLTILFFATVFDSVAGDWPQWRGSNRDGISRETGLLQAWPSAGPERIWLSRDIGIGYSAPVVARGRLFVLGTKDGKEQLFVKEAKGGKTLWRAALGGILSNNWGDGPRGAATVDGDKVYALGAKGGLICANVGDGKVNWRVEMVKDLGGKVPGWGYTESVLVDGDHVICTPGGKRGTLAAIDKKTGKVIWRSGGWTDGAQYASVVPVELNSQRQFVQLTQKTLAGVSARDGSVLWRNAWPGRTAVIPTPIVDRNQIYVTSGYGAGCRKITVGSTNKVTEDYSNKNMKNHHGGVLLLDGHLYGYSDGRGWTCQNLKSGDVVWDSKKLGKGCVFYADKRLYCLGESSGTVALAGANTVGWKEHGRFKLEPQTELRKRSGRIWTHPVVAQGVMYLRDQELLFAFDVKAR</sequence>
<dbReference type="InterPro" id="IPR015943">
    <property type="entry name" value="WD40/YVTN_repeat-like_dom_sf"/>
</dbReference>
<dbReference type="SUPFAM" id="SSF50998">
    <property type="entry name" value="Quinoprotein alcohol dehydrogenase-like"/>
    <property type="match status" value="1"/>
</dbReference>
<reference evidence="2" key="1">
    <citation type="submission" date="2018-05" db="EMBL/GenBank/DDBJ databases">
        <authorList>
            <person name="Lanie J.A."/>
            <person name="Ng W.-L."/>
            <person name="Kazmierczak K.M."/>
            <person name="Andrzejewski T.M."/>
            <person name="Davidsen T.M."/>
            <person name="Wayne K.J."/>
            <person name="Tettelin H."/>
            <person name="Glass J.I."/>
            <person name="Rusch D."/>
            <person name="Podicherti R."/>
            <person name="Tsui H.-C.T."/>
            <person name="Winkler M.E."/>
        </authorList>
    </citation>
    <scope>NUCLEOTIDE SEQUENCE</scope>
</reference>
<dbReference type="PANTHER" id="PTHR34512:SF30">
    <property type="entry name" value="OUTER MEMBRANE PROTEIN ASSEMBLY FACTOR BAMB"/>
    <property type="match status" value="1"/>
</dbReference>
<organism evidence="2">
    <name type="scientific">marine metagenome</name>
    <dbReference type="NCBI Taxonomy" id="408172"/>
    <lineage>
        <taxon>unclassified sequences</taxon>
        <taxon>metagenomes</taxon>
        <taxon>ecological metagenomes</taxon>
    </lineage>
</organism>
<protein>
    <recommendedName>
        <fullName evidence="1">Pyrrolo-quinoline quinone repeat domain-containing protein</fullName>
    </recommendedName>
</protein>
<gene>
    <name evidence="2" type="ORF">METZ01_LOCUS187444</name>
</gene>
<dbReference type="AlphaFoldDB" id="A0A382D848"/>
<feature type="domain" description="Pyrrolo-quinoline quinone repeat" evidence="1">
    <location>
        <begin position="88"/>
        <end position="326"/>
    </location>
</feature>
<dbReference type="Pfam" id="PF13360">
    <property type="entry name" value="PQQ_2"/>
    <property type="match status" value="1"/>
</dbReference>
<evidence type="ECO:0000313" key="2">
    <source>
        <dbReference type="EMBL" id="SVB34590.1"/>
    </source>
</evidence>
<dbReference type="InterPro" id="IPR011047">
    <property type="entry name" value="Quinoprotein_ADH-like_sf"/>
</dbReference>
<dbReference type="PANTHER" id="PTHR34512">
    <property type="entry name" value="CELL SURFACE PROTEIN"/>
    <property type="match status" value="1"/>
</dbReference>